<feature type="region of interest" description="Disordered" evidence="1">
    <location>
        <begin position="552"/>
        <end position="582"/>
    </location>
</feature>
<keyword evidence="4" id="KW-0418">Kinase</keyword>
<dbReference type="InterPro" id="IPR000719">
    <property type="entry name" value="Prot_kinase_dom"/>
</dbReference>
<comment type="caution">
    <text evidence="4">The sequence shown here is derived from an EMBL/GenBank/DDBJ whole genome shotgun (WGS) entry which is preliminary data.</text>
</comment>
<evidence type="ECO:0000256" key="1">
    <source>
        <dbReference type="SAM" id="MobiDB-lite"/>
    </source>
</evidence>
<dbReference type="AlphaFoldDB" id="A0A397VDN7"/>
<dbReference type="PRINTS" id="PR00109">
    <property type="entry name" value="TYRKINASE"/>
</dbReference>
<feature type="compositionally biased region" description="Basic and acidic residues" evidence="1">
    <location>
        <begin position="569"/>
        <end position="582"/>
    </location>
</feature>
<dbReference type="Gene3D" id="1.10.510.10">
    <property type="entry name" value="Transferase(Phosphotransferase) domain 1"/>
    <property type="match status" value="1"/>
</dbReference>
<evidence type="ECO:0000259" key="2">
    <source>
        <dbReference type="PROSITE" id="PS50011"/>
    </source>
</evidence>
<dbReference type="Pfam" id="PF07714">
    <property type="entry name" value="PK_Tyr_Ser-Thr"/>
    <property type="match status" value="1"/>
</dbReference>
<evidence type="ECO:0000313" key="4">
    <source>
        <dbReference type="EMBL" id="RIB17416.1"/>
    </source>
</evidence>
<evidence type="ECO:0000259" key="3">
    <source>
        <dbReference type="PROSITE" id="PS51886"/>
    </source>
</evidence>
<protein>
    <submittedName>
        <fullName evidence="4">Kinase-like domain-containing protein</fullName>
    </submittedName>
</protein>
<accession>A0A397VDN7</accession>
<dbReference type="SUPFAM" id="SSF56112">
    <property type="entry name" value="Protein kinase-like (PK-like)"/>
    <property type="match status" value="1"/>
</dbReference>
<dbReference type="STRING" id="44941.A0A397VDN7"/>
<dbReference type="InterPro" id="IPR001245">
    <property type="entry name" value="Ser-Thr/Tyr_kinase_cat_dom"/>
</dbReference>
<proteinExistence type="predicted"/>
<dbReference type="PANTHER" id="PTHR44329">
    <property type="entry name" value="SERINE/THREONINE-PROTEIN KINASE TNNI3K-RELATED"/>
    <property type="match status" value="1"/>
</dbReference>
<evidence type="ECO:0000313" key="5">
    <source>
        <dbReference type="Proteomes" id="UP000266673"/>
    </source>
</evidence>
<sequence>MDSLITTTIKKHGIHLCNYNEFTDFVVIDEGGYGKIEKAYWKRRGLEVALKSLKIGGIVKAFIKELQLLFNITRHYHPNINQFHGVAKDDESCQYYLILQYANNGNLRDYLKQNFETLTWNNKLLMAIEIAKGVIHLHENQEKIIHRDLHSKNILVNDGTMMIADFGISKEWKNHMMTTRGETGPGVPAYMDPKYLADHKYFRNEKSDVYSYGVLLWEISSGRQPFESCTGRDEVIYNIFRGMRETPVEGTPKEYVDLYTRCWDEEPDNRPNIQEAFEILQHMISGEPESQNIIETPLCESPITLVYHESRIDSYEEPEEYLLKQKNFDLISKWIDNVSHKNVSHRNRSVFKKIFSLSNSHTHTSYDFKLLLRGSRDGFTPASFHKKCDGKGSTLTVLKVRDGNEILGGYNPFSWESPEEERYYYTNQSFLFKFFDNSDKYVFSKAKNHESIKSSLSYGPYFQSDLRMENNFDDNGCSCYRWYYDKPIRESSDHFSVDEYEVFQVIIKPEQKILVNEFQQTSSKDQINNYNQNSPVAIRINADSYKDLIIPASPAPTNEGDSEIINKQPQEKKSNQNRENLGEKKSLVDLKENINLVQTDINAKKTYNIIDSDGFNDIQLSVLAPIIKGSKDANSWGYTILWKLQSLFQSIKVFLLELLLACMLKYNDCSHYLKNRKMPLTIYLTHNKYKCMR</sequence>
<reference evidence="4 5" key="1">
    <citation type="submission" date="2018-06" db="EMBL/GenBank/DDBJ databases">
        <title>Comparative genomics reveals the genomic features of Rhizophagus irregularis, R. cerebriforme, R. diaphanum and Gigaspora rosea, and their symbiotic lifestyle signature.</title>
        <authorList>
            <person name="Morin E."/>
            <person name="San Clemente H."/>
            <person name="Chen E.C.H."/>
            <person name="De La Providencia I."/>
            <person name="Hainaut M."/>
            <person name="Kuo A."/>
            <person name="Kohler A."/>
            <person name="Murat C."/>
            <person name="Tang N."/>
            <person name="Roy S."/>
            <person name="Loubradou J."/>
            <person name="Henrissat B."/>
            <person name="Grigoriev I.V."/>
            <person name="Corradi N."/>
            <person name="Roux C."/>
            <person name="Martin F.M."/>
        </authorList>
    </citation>
    <scope>NUCLEOTIDE SEQUENCE [LARGE SCALE GENOMIC DNA]</scope>
    <source>
        <strain evidence="4 5">DAOM 194757</strain>
    </source>
</reference>
<dbReference type="EMBL" id="QKWP01000606">
    <property type="protein sequence ID" value="RIB17416.1"/>
    <property type="molecule type" value="Genomic_DNA"/>
</dbReference>
<dbReference type="GO" id="GO:0004674">
    <property type="term" value="F:protein serine/threonine kinase activity"/>
    <property type="evidence" value="ECO:0007669"/>
    <property type="project" value="TreeGrafter"/>
</dbReference>
<name>A0A397VDN7_9GLOM</name>
<organism evidence="4 5">
    <name type="scientific">Gigaspora rosea</name>
    <dbReference type="NCBI Taxonomy" id="44941"/>
    <lineage>
        <taxon>Eukaryota</taxon>
        <taxon>Fungi</taxon>
        <taxon>Fungi incertae sedis</taxon>
        <taxon>Mucoromycota</taxon>
        <taxon>Glomeromycotina</taxon>
        <taxon>Glomeromycetes</taxon>
        <taxon>Diversisporales</taxon>
        <taxon>Gigasporaceae</taxon>
        <taxon>Gigaspora</taxon>
    </lineage>
</organism>
<dbReference type="SMART" id="SM00584">
    <property type="entry name" value="TLDc"/>
    <property type="match status" value="1"/>
</dbReference>
<dbReference type="PROSITE" id="PS51886">
    <property type="entry name" value="TLDC"/>
    <property type="match status" value="1"/>
</dbReference>
<dbReference type="InterPro" id="IPR011009">
    <property type="entry name" value="Kinase-like_dom_sf"/>
</dbReference>
<dbReference type="OrthoDB" id="2438600at2759"/>
<gene>
    <name evidence="4" type="ORF">C2G38_1432845</name>
</gene>
<dbReference type="InterPro" id="IPR051681">
    <property type="entry name" value="Ser/Thr_Kinases-Pseudokinases"/>
</dbReference>
<keyword evidence="4" id="KW-0808">Transferase</keyword>
<dbReference type="Proteomes" id="UP000266673">
    <property type="component" value="Unassembled WGS sequence"/>
</dbReference>
<feature type="domain" description="Protein kinase" evidence="2">
    <location>
        <begin position="22"/>
        <end position="285"/>
    </location>
</feature>
<dbReference type="GO" id="GO:0005524">
    <property type="term" value="F:ATP binding"/>
    <property type="evidence" value="ECO:0007669"/>
    <property type="project" value="InterPro"/>
</dbReference>
<dbReference type="Pfam" id="PF07534">
    <property type="entry name" value="TLD"/>
    <property type="match status" value="1"/>
</dbReference>
<feature type="domain" description="TLDc" evidence="3">
    <location>
        <begin position="344"/>
        <end position="506"/>
    </location>
</feature>
<dbReference type="PROSITE" id="PS50011">
    <property type="entry name" value="PROTEIN_KINASE_DOM"/>
    <property type="match status" value="1"/>
</dbReference>
<dbReference type="InterPro" id="IPR006571">
    <property type="entry name" value="TLDc_dom"/>
</dbReference>
<keyword evidence="5" id="KW-1185">Reference proteome</keyword>